<dbReference type="OrthoDB" id="9812086at2"/>
<dbReference type="SUPFAM" id="SSF50475">
    <property type="entry name" value="FMN-binding split barrel"/>
    <property type="match status" value="1"/>
</dbReference>
<dbReference type="InterPro" id="IPR012349">
    <property type="entry name" value="Split_barrel_FMN-bd"/>
</dbReference>
<dbReference type="PANTHER" id="PTHR35176:SF2">
    <property type="entry name" value="F420H(2)-DEPENDENT REDUCTASE RV1155"/>
    <property type="match status" value="1"/>
</dbReference>
<dbReference type="Pfam" id="PF01243">
    <property type="entry name" value="PNPOx_N"/>
    <property type="match status" value="1"/>
</dbReference>
<evidence type="ECO:0000256" key="1">
    <source>
        <dbReference type="ARBA" id="ARBA00023002"/>
    </source>
</evidence>
<dbReference type="GO" id="GO:0070967">
    <property type="term" value="F:coenzyme F420 binding"/>
    <property type="evidence" value="ECO:0007669"/>
    <property type="project" value="TreeGrafter"/>
</dbReference>
<accession>A0A1A2XN80</accession>
<dbReference type="InterPro" id="IPR019967">
    <property type="entry name" value="F420-dep_enz_PPOX_Rv0121"/>
</dbReference>
<comment type="caution">
    <text evidence="3">The sequence shown here is derived from an EMBL/GenBank/DDBJ whole genome shotgun (WGS) entry which is preliminary data.</text>
</comment>
<proteinExistence type="predicted"/>
<dbReference type="NCBIfam" id="TIGR03668">
    <property type="entry name" value="Rv0121_F420"/>
    <property type="match status" value="1"/>
</dbReference>
<organism evidence="3 4">
    <name type="scientific">Mycolicibacter sinensis (strain JDM601)</name>
    <name type="common">Mycobacterium sinense</name>
    <dbReference type="NCBI Taxonomy" id="875328"/>
    <lineage>
        <taxon>Bacteria</taxon>
        <taxon>Bacillati</taxon>
        <taxon>Actinomycetota</taxon>
        <taxon>Actinomycetes</taxon>
        <taxon>Mycobacteriales</taxon>
        <taxon>Mycobacteriaceae</taxon>
        <taxon>Mycolicibacter</taxon>
    </lineage>
</organism>
<reference evidence="4" key="1">
    <citation type="submission" date="2016-06" db="EMBL/GenBank/DDBJ databases">
        <authorList>
            <person name="Sutton G."/>
            <person name="Brinkac L."/>
            <person name="Sanka R."/>
            <person name="Adams M."/>
            <person name="Lau E."/>
            <person name="Sam S."/>
            <person name="Sreng N."/>
            <person name="Him V."/>
            <person name="Kerleguer A."/>
            <person name="Cheng S."/>
        </authorList>
    </citation>
    <scope>NUCLEOTIDE SEQUENCE [LARGE SCALE GENOMIC DNA]</scope>
    <source>
        <strain evidence="4">E1876</strain>
    </source>
</reference>
<dbReference type="Gene3D" id="2.30.110.10">
    <property type="entry name" value="Electron Transport, Fmn-binding Protein, Chain A"/>
    <property type="match status" value="1"/>
</dbReference>
<dbReference type="EMBL" id="LZKG01000137">
    <property type="protein sequence ID" value="OBI26351.1"/>
    <property type="molecule type" value="Genomic_DNA"/>
</dbReference>
<feature type="domain" description="Pyridoxamine 5'-phosphate oxidase N-terminal" evidence="2">
    <location>
        <begin position="10"/>
        <end position="133"/>
    </location>
</feature>
<evidence type="ECO:0000313" key="4">
    <source>
        <dbReference type="Proteomes" id="UP000093943"/>
    </source>
</evidence>
<dbReference type="InterPro" id="IPR011576">
    <property type="entry name" value="Pyridox_Oxase_N"/>
</dbReference>
<sequence length="135" mass="14937">MGGLDPQTRFAGARVARLATMAPDGGPHLVPIVFTLADDVIYTAVDAKAKTTRRLRRLTNIEANPRVSVLVDRYDDDWSQLWWVRADGTATVHRDGAALHTGYAALRAKYPQYRSVALVGPVIAITVEHWTAWRA</sequence>
<dbReference type="InterPro" id="IPR052019">
    <property type="entry name" value="F420H2_bilvrd_red/Heme_oxyg"/>
</dbReference>
<evidence type="ECO:0000313" key="3">
    <source>
        <dbReference type="EMBL" id="OBI26351.1"/>
    </source>
</evidence>
<gene>
    <name evidence="3" type="ORF">A5710_06825</name>
</gene>
<dbReference type="PANTHER" id="PTHR35176">
    <property type="entry name" value="HEME OXYGENASE HI_0854-RELATED"/>
    <property type="match status" value="1"/>
</dbReference>
<dbReference type="AlphaFoldDB" id="A0A1A2XN80"/>
<name>A0A1A2XN80_MYCSD</name>
<dbReference type="GO" id="GO:0005829">
    <property type="term" value="C:cytosol"/>
    <property type="evidence" value="ECO:0007669"/>
    <property type="project" value="TreeGrafter"/>
</dbReference>
<evidence type="ECO:0000259" key="2">
    <source>
        <dbReference type="Pfam" id="PF01243"/>
    </source>
</evidence>
<dbReference type="Proteomes" id="UP000093943">
    <property type="component" value="Unassembled WGS sequence"/>
</dbReference>
<dbReference type="RefSeq" id="WP_064920527.1">
    <property type="nucleotide sequence ID" value="NZ_LZJK01000034.1"/>
</dbReference>
<keyword evidence="1" id="KW-0560">Oxidoreductase</keyword>
<dbReference type="GO" id="GO:0016627">
    <property type="term" value="F:oxidoreductase activity, acting on the CH-CH group of donors"/>
    <property type="evidence" value="ECO:0007669"/>
    <property type="project" value="TreeGrafter"/>
</dbReference>
<protein>
    <submittedName>
        <fullName evidence="3">PPOX class F420-dependent oxidoreductase</fullName>
    </submittedName>
</protein>